<dbReference type="Proteomes" id="UP000199501">
    <property type="component" value="Unassembled WGS sequence"/>
</dbReference>
<proteinExistence type="predicted"/>
<evidence type="ECO:0000313" key="1">
    <source>
        <dbReference type="EMBL" id="SDD38833.1"/>
    </source>
</evidence>
<dbReference type="EMBL" id="FMZZ01000010">
    <property type="protein sequence ID" value="SDD38833.1"/>
    <property type="molecule type" value="Genomic_DNA"/>
</dbReference>
<dbReference type="OrthoDB" id="3698093at2"/>
<dbReference type="AlphaFoldDB" id="A0A1G6UC00"/>
<organism evidence="1 2">
    <name type="scientific">Actinokineospora iranica</name>
    <dbReference type="NCBI Taxonomy" id="1271860"/>
    <lineage>
        <taxon>Bacteria</taxon>
        <taxon>Bacillati</taxon>
        <taxon>Actinomycetota</taxon>
        <taxon>Actinomycetes</taxon>
        <taxon>Pseudonocardiales</taxon>
        <taxon>Pseudonocardiaceae</taxon>
        <taxon>Actinokineospora</taxon>
    </lineage>
</organism>
<sequence>MTALDSSPPPAQAPLTFTEFQTCLEDAFITPPASNADLINTALRCHARPAVFAGISLLPERTFDSVHEAWSCLSHLGFGIHRREA</sequence>
<dbReference type="STRING" id="1271860.SAMN05216174_110201"/>
<accession>A0A1G6UC00</accession>
<evidence type="ECO:0000313" key="2">
    <source>
        <dbReference type="Proteomes" id="UP000199501"/>
    </source>
</evidence>
<gene>
    <name evidence="1" type="ORF">SAMN05216174_110201</name>
</gene>
<dbReference type="RefSeq" id="WP_091453600.1">
    <property type="nucleotide sequence ID" value="NZ_FMZZ01000010.1"/>
</dbReference>
<reference evidence="2" key="1">
    <citation type="submission" date="2016-10" db="EMBL/GenBank/DDBJ databases">
        <authorList>
            <person name="Varghese N."/>
            <person name="Submissions S."/>
        </authorList>
    </citation>
    <scope>NUCLEOTIDE SEQUENCE [LARGE SCALE GENOMIC DNA]</scope>
    <source>
        <strain evidence="2">IBRC-M 10403</strain>
    </source>
</reference>
<keyword evidence="2" id="KW-1185">Reference proteome</keyword>
<name>A0A1G6UC00_9PSEU</name>
<protein>
    <submittedName>
        <fullName evidence="1">Uncharacterized protein</fullName>
    </submittedName>
</protein>